<evidence type="ECO:0000259" key="8">
    <source>
        <dbReference type="PROSITE" id="PS51292"/>
    </source>
</evidence>
<evidence type="ECO:0000256" key="3">
    <source>
        <dbReference type="ARBA" id="ARBA00022833"/>
    </source>
</evidence>
<dbReference type="PROSITE" id="PS50089">
    <property type="entry name" value="ZF_RING_2"/>
    <property type="match status" value="1"/>
</dbReference>
<organism evidence="9 10">
    <name type="scientific">Lithospermum erythrorhizon</name>
    <name type="common">Purple gromwell</name>
    <name type="synonym">Lithospermum officinale var. erythrorhizon</name>
    <dbReference type="NCBI Taxonomy" id="34254"/>
    <lineage>
        <taxon>Eukaryota</taxon>
        <taxon>Viridiplantae</taxon>
        <taxon>Streptophyta</taxon>
        <taxon>Embryophyta</taxon>
        <taxon>Tracheophyta</taxon>
        <taxon>Spermatophyta</taxon>
        <taxon>Magnoliopsida</taxon>
        <taxon>eudicotyledons</taxon>
        <taxon>Gunneridae</taxon>
        <taxon>Pentapetalae</taxon>
        <taxon>asterids</taxon>
        <taxon>lamiids</taxon>
        <taxon>Boraginales</taxon>
        <taxon>Boraginaceae</taxon>
        <taxon>Boraginoideae</taxon>
        <taxon>Lithospermeae</taxon>
        <taxon>Lithospermum</taxon>
    </lineage>
</organism>
<dbReference type="PROSITE" id="PS51292">
    <property type="entry name" value="ZF_RING_CH"/>
    <property type="match status" value="1"/>
</dbReference>
<feature type="domain" description="SWIM-type" evidence="7">
    <location>
        <begin position="58"/>
        <end position="88"/>
    </location>
</feature>
<dbReference type="PANTHER" id="PTHR21540">
    <property type="entry name" value="RING FINGER AND SWIM DOMAIN-CONTAINING PROTEIN 2"/>
    <property type="match status" value="1"/>
</dbReference>
<keyword evidence="3" id="KW-0862">Zinc</keyword>
<dbReference type="PANTHER" id="PTHR21540:SF0">
    <property type="entry name" value="PHD FAMILY PROTEIN"/>
    <property type="match status" value="1"/>
</dbReference>
<dbReference type="PROSITE" id="PS50966">
    <property type="entry name" value="ZF_SWIM"/>
    <property type="match status" value="1"/>
</dbReference>
<dbReference type="Pfam" id="PF13639">
    <property type="entry name" value="zf-RING_2"/>
    <property type="match status" value="1"/>
</dbReference>
<dbReference type="AlphaFoldDB" id="A0AAV3PHK2"/>
<keyword evidence="9" id="KW-0436">Ligase</keyword>
<dbReference type="GO" id="GO:0008270">
    <property type="term" value="F:zinc ion binding"/>
    <property type="evidence" value="ECO:0007669"/>
    <property type="project" value="UniProtKB-KW"/>
</dbReference>
<feature type="domain" description="RING-CH-type" evidence="8">
    <location>
        <begin position="148"/>
        <end position="214"/>
    </location>
</feature>
<dbReference type="InterPro" id="IPR013083">
    <property type="entry name" value="Znf_RING/FYVE/PHD"/>
</dbReference>
<keyword evidence="1" id="KW-0479">Metal-binding</keyword>
<feature type="domain" description="RING-type" evidence="6">
    <location>
        <begin position="156"/>
        <end position="208"/>
    </location>
</feature>
<dbReference type="InterPro" id="IPR007527">
    <property type="entry name" value="Znf_SWIM"/>
</dbReference>
<dbReference type="Gene3D" id="3.30.40.10">
    <property type="entry name" value="Zinc/RING finger domain, C3HC4 (zinc finger)"/>
    <property type="match status" value="1"/>
</dbReference>
<dbReference type="GO" id="GO:0016874">
    <property type="term" value="F:ligase activity"/>
    <property type="evidence" value="ECO:0007669"/>
    <property type="project" value="UniProtKB-KW"/>
</dbReference>
<accession>A0AAV3PHK2</accession>
<reference evidence="9 10" key="1">
    <citation type="submission" date="2024-01" db="EMBL/GenBank/DDBJ databases">
        <title>The complete chloroplast genome sequence of Lithospermum erythrorhizon: insights into the phylogenetic relationship among Boraginaceae species and the maternal lineages of purple gromwells.</title>
        <authorList>
            <person name="Okada T."/>
            <person name="Watanabe K."/>
        </authorList>
    </citation>
    <scope>NUCLEOTIDE SEQUENCE [LARGE SCALE GENOMIC DNA]</scope>
</reference>
<gene>
    <name evidence="9" type="ORF">LIER_43104</name>
</gene>
<name>A0AAV3PHK2_LITER</name>
<dbReference type="Proteomes" id="UP001454036">
    <property type="component" value="Unassembled WGS sequence"/>
</dbReference>
<dbReference type="GO" id="GO:0061630">
    <property type="term" value="F:ubiquitin protein ligase activity"/>
    <property type="evidence" value="ECO:0007669"/>
    <property type="project" value="InterPro"/>
</dbReference>
<dbReference type="InterPro" id="IPR011016">
    <property type="entry name" value="Znf_RING-CH"/>
</dbReference>
<dbReference type="InterPro" id="IPR039903">
    <property type="entry name" value="Zswim2"/>
</dbReference>
<evidence type="ECO:0000256" key="4">
    <source>
        <dbReference type="PROSITE-ProRule" id="PRU00175"/>
    </source>
</evidence>
<evidence type="ECO:0000259" key="6">
    <source>
        <dbReference type="PROSITE" id="PS50089"/>
    </source>
</evidence>
<sequence>MESVGSSSSQPPPLRRRRSRPPVQPDGERLIRALRHRLRLLHRADSLFFILGATGNVYTVNLTTTPSCSCPDPSNPCKHILFVLIRVLGVSLDDQSLWRRTLWPSQLHRLLSLPTLAEAMAASYLIERFHFLFFQQKSSSNRFLDSSIEIKDGASCPICLEEMEVMEEGNEGKKIVACRTCRNVVHEECILEWKRRSKKRSISCVLCRARWRFSENQEDKYLNLSAYINEDGDGVDNGVAGCGT</sequence>
<keyword evidence="10" id="KW-1185">Reference proteome</keyword>
<evidence type="ECO:0000313" key="9">
    <source>
        <dbReference type="EMBL" id="GAA0150491.1"/>
    </source>
</evidence>
<evidence type="ECO:0000256" key="1">
    <source>
        <dbReference type="ARBA" id="ARBA00022723"/>
    </source>
</evidence>
<proteinExistence type="predicted"/>
<dbReference type="Pfam" id="PF04434">
    <property type="entry name" value="SWIM"/>
    <property type="match status" value="1"/>
</dbReference>
<dbReference type="InterPro" id="IPR001841">
    <property type="entry name" value="Znf_RING"/>
</dbReference>
<comment type="caution">
    <text evidence="9">The sequence shown here is derived from an EMBL/GenBank/DDBJ whole genome shotgun (WGS) entry which is preliminary data.</text>
</comment>
<feature type="region of interest" description="Disordered" evidence="5">
    <location>
        <begin position="1"/>
        <end position="26"/>
    </location>
</feature>
<protein>
    <submittedName>
        <fullName evidence="9">Ubiquitin-protein ligase</fullName>
    </submittedName>
</protein>
<dbReference type="EMBL" id="BAABME010032722">
    <property type="protein sequence ID" value="GAA0150491.1"/>
    <property type="molecule type" value="Genomic_DNA"/>
</dbReference>
<evidence type="ECO:0000313" key="10">
    <source>
        <dbReference type="Proteomes" id="UP001454036"/>
    </source>
</evidence>
<keyword evidence="2 4" id="KW-0863">Zinc-finger</keyword>
<evidence type="ECO:0000256" key="5">
    <source>
        <dbReference type="SAM" id="MobiDB-lite"/>
    </source>
</evidence>
<dbReference type="SUPFAM" id="SSF57850">
    <property type="entry name" value="RING/U-box"/>
    <property type="match status" value="1"/>
</dbReference>
<evidence type="ECO:0000259" key="7">
    <source>
        <dbReference type="PROSITE" id="PS50966"/>
    </source>
</evidence>
<evidence type="ECO:0000256" key="2">
    <source>
        <dbReference type="ARBA" id="ARBA00022771"/>
    </source>
</evidence>